<dbReference type="PROSITE" id="PS00653">
    <property type="entry name" value="GLYCOSYL_HYDROL_F1_2"/>
    <property type="match status" value="1"/>
</dbReference>
<keyword evidence="2 5" id="KW-0326">Glycosidase</keyword>
<protein>
    <submittedName>
        <fullName evidence="6">Glycoside hydrolase family 1 protein</fullName>
    </submittedName>
</protein>
<dbReference type="Pfam" id="PF00232">
    <property type="entry name" value="Glyco_hydro_1"/>
    <property type="match status" value="1"/>
</dbReference>
<proteinExistence type="inferred from homology"/>
<dbReference type="Gene3D" id="3.20.20.80">
    <property type="entry name" value="Glycosidases"/>
    <property type="match status" value="1"/>
</dbReference>
<dbReference type="PANTHER" id="PTHR10353">
    <property type="entry name" value="GLYCOSYL HYDROLASE"/>
    <property type="match status" value="1"/>
</dbReference>
<dbReference type="InterPro" id="IPR018120">
    <property type="entry name" value="Glyco_hydro_1_AS"/>
</dbReference>
<dbReference type="PROSITE" id="PS00572">
    <property type="entry name" value="GLYCOSYL_HYDROL_F1_1"/>
    <property type="match status" value="1"/>
</dbReference>
<dbReference type="InterPro" id="IPR017853">
    <property type="entry name" value="GH"/>
</dbReference>
<feature type="active site" description="Nucleophile" evidence="3">
    <location>
        <position position="394"/>
    </location>
</feature>
<evidence type="ECO:0000256" key="3">
    <source>
        <dbReference type="PROSITE-ProRule" id="PRU10055"/>
    </source>
</evidence>
<dbReference type="PRINTS" id="PR00131">
    <property type="entry name" value="GLHYDRLASE1"/>
</dbReference>
<comment type="similarity">
    <text evidence="1 4">Belongs to the glycosyl hydrolase 1 family.</text>
</comment>
<gene>
    <name evidence="6" type="ORF">I5776_04325</name>
</gene>
<dbReference type="Proteomes" id="UP000595691">
    <property type="component" value="Chromosome"/>
</dbReference>
<evidence type="ECO:0000256" key="2">
    <source>
        <dbReference type="ARBA" id="ARBA00023295"/>
    </source>
</evidence>
<dbReference type="EMBL" id="CP065425">
    <property type="protein sequence ID" value="QQZ10190.1"/>
    <property type="molecule type" value="Genomic_DNA"/>
</dbReference>
<name>A0ABX7E4H3_9BACI</name>
<accession>A0ABX7E4H3</accession>
<dbReference type="SUPFAM" id="SSF51445">
    <property type="entry name" value="(Trans)glycosidases"/>
    <property type="match status" value="1"/>
</dbReference>
<dbReference type="InterPro" id="IPR001360">
    <property type="entry name" value="Glyco_hydro_1"/>
</dbReference>
<evidence type="ECO:0000256" key="5">
    <source>
        <dbReference type="RuleBase" id="RU004468"/>
    </source>
</evidence>
<evidence type="ECO:0000256" key="1">
    <source>
        <dbReference type="ARBA" id="ARBA00010838"/>
    </source>
</evidence>
<keyword evidence="7" id="KW-1185">Reference proteome</keyword>
<evidence type="ECO:0000313" key="6">
    <source>
        <dbReference type="EMBL" id="QQZ10190.1"/>
    </source>
</evidence>
<dbReference type="InterPro" id="IPR033132">
    <property type="entry name" value="GH_1_N_CS"/>
</dbReference>
<evidence type="ECO:0000256" key="4">
    <source>
        <dbReference type="RuleBase" id="RU003690"/>
    </source>
</evidence>
<evidence type="ECO:0000313" key="7">
    <source>
        <dbReference type="Proteomes" id="UP000595691"/>
    </source>
</evidence>
<organism evidence="6 7">
    <name type="scientific">Heyndrickxia vini</name>
    <dbReference type="NCBI Taxonomy" id="1476025"/>
    <lineage>
        <taxon>Bacteria</taxon>
        <taxon>Bacillati</taxon>
        <taxon>Bacillota</taxon>
        <taxon>Bacilli</taxon>
        <taxon>Bacillales</taxon>
        <taxon>Bacillaceae</taxon>
        <taxon>Heyndrickxia</taxon>
    </lineage>
</organism>
<reference evidence="6 7" key="1">
    <citation type="submission" date="2020-11" db="EMBL/GenBank/DDBJ databases">
        <title>Taxonomic evaluation of the Bacillus sporothermodurans group of bacteria based on whole genome sequences.</title>
        <authorList>
            <person name="Fiedler G."/>
            <person name="Herbstmann A.-D."/>
            <person name="Doll E."/>
            <person name="Wenning M."/>
            <person name="Brinks E."/>
            <person name="Kabisch J."/>
            <person name="Breitenwieser F."/>
            <person name="Lappann M."/>
            <person name="Boehnlein C."/>
            <person name="Franz C."/>
        </authorList>
    </citation>
    <scope>NUCLEOTIDE SEQUENCE [LARGE SCALE GENOMIC DNA]</scope>
    <source>
        <strain evidence="6 7">JCM 19841</strain>
    </source>
</reference>
<dbReference type="PANTHER" id="PTHR10353:SF136">
    <property type="entry name" value="ARYL-PHOSPHO-BETA-D-GLUCOSIDASE BGLC"/>
    <property type="match status" value="1"/>
</dbReference>
<keyword evidence="5 6" id="KW-0378">Hydrolase</keyword>
<sequence length="495" mass="57284">MKASTIQLKRRDLMNDSGRMSFPQNFLWGSASAAYQVEGAWDQDGKGPSVWDTFTKIPGTTFQGTNGDTAVDHYHRFREDVALMAEMGLRAYRFSISWSRIIPSGRGKVNEAGLQFYDDLINELINYDIEPIITIYHWDLPQRLMDLYEGWESREIINDFNEYCITLYKRYGDRVKYWVTLNEQNVFIQLGYGVGIHPPGVKDNKRMFEANHIANLANAKAIQSFRRYVPDGKIGPSFAYSPTYPFNCHPDNMIAYENAEELNNHWWLDVYCWGKYPQIMWTYLENAGLAPTIHEGDLDLLAYGRPDFIGVNYYRTGTVEMNPISNGTGKGLMNLNTTGKKGSTQEHGIPGLFKTKKNPYLESTNWDWEIDPTGLRIGLRRLTSRYHLPILITENGLGEFDQLEDNNTVNDDYRIDYLRSHIEACGQAINEGVDILGYCTWSFTDLLSWLNGYQKRYGFVYIDRDEHHEKDLKRVKKKSFYWYKKVIETSGVDLS</sequence>
<dbReference type="GO" id="GO:0016787">
    <property type="term" value="F:hydrolase activity"/>
    <property type="evidence" value="ECO:0007669"/>
    <property type="project" value="UniProtKB-KW"/>
</dbReference>